<keyword evidence="1" id="KW-0132">Cell division</keyword>
<dbReference type="InterPro" id="IPR007838">
    <property type="entry name" value="Cell_div_ZapA-like"/>
</dbReference>
<dbReference type="Proteomes" id="UP001549691">
    <property type="component" value="Unassembled WGS sequence"/>
</dbReference>
<dbReference type="RefSeq" id="WP_354602362.1">
    <property type="nucleotide sequence ID" value="NZ_JBEWZI010000024.1"/>
</dbReference>
<accession>A0ABV2TQU2</accession>
<name>A0ABV2TQU2_9RHOO</name>
<proteinExistence type="predicted"/>
<dbReference type="EMBL" id="JBEWZI010000024">
    <property type="protein sequence ID" value="MET7015903.1"/>
    <property type="molecule type" value="Genomic_DNA"/>
</dbReference>
<dbReference type="GO" id="GO:0051301">
    <property type="term" value="P:cell division"/>
    <property type="evidence" value="ECO:0007669"/>
    <property type="project" value="UniProtKB-KW"/>
</dbReference>
<dbReference type="Gene3D" id="1.20.5.50">
    <property type="match status" value="1"/>
</dbReference>
<gene>
    <name evidence="1" type="ORF">ABXR19_17060</name>
</gene>
<evidence type="ECO:0000313" key="1">
    <source>
        <dbReference type="EMBL" id="MET7015903.1"/>
    </source>
</evidence>
<dbReference type="SUPFAM" id="SSF102829">
    <property type="entry name" value="Cell division protein ZapA-like"/>
    <property type="match status" value="1"/>
</dbReference>
<comment type="caution">
    <text evidence="1">The sequence shown here is derived from an EMBL/GenBank/DDBJ whole genome shotgun (WGS) entry which is preliminary data.</text>
</comment>
<keyword evidence="1" id="KW-0131">Cell cycle</keyword>
<evidence type="ECO:0000313" key="2">
    <source>
        <dbReference type="Proteomes" id="UP001549691"/>
    </source>
</evidence>
<dbReference type="Pfam" id="PF05164">
    <property type="entry name" value="ZapA"/>
    <property type="match status" value="1"/>
</dbReference>
<protein>
    <submittedName>
        <fullName evidence="1">Cell division protein ZapA</fullName>
    </submittedName>
</protein>
<organism evidence="1 2">
    <name type="scientific">Uliginosibacterium flavum</name>
    <dbReference type="NCBI Taxonomy" id="1396831"/>
    <lineage>
        <taxon>Bacteria</taxon>
        <taxon>Pseudomonadati</taxon>
        <taxon>Pseudomonadota</taxon>
        <taxon>Betaproteobacteria</taxon>
        <taxon>Rhodocyclales</taxon>
        <taxon>Zoogloeaceae</taxon>
        <taxon>Uliginosibacterium</taxon>
    </lineage>
</organism>
<keyword evidence="2" id="KW-1185">Reference proteome</keyword>
<dbReference type="Gene3D" id="3.30.160.880">
    <property type="entry name" value="Cell division protein ZapA protomer, N-terminal domain"/>
    <property type="match status" value="1"/>
</dbReference>
<dbReference type="InterPro" id="IPR036192">
    <property type="entry name" value="Cell_div_ZapA-like_sf"/>
</dbReference>
<sequence>MANETLVIQIMGRDYQVSVKPEEKETLQAAVVMVNDKLQQLMGKNTSGSESTAVMCALMIAHEAVVAQRTAGLDMPDYQRRISTLVEKVDRASAVQEKLF</sequence>
<dbReference type="InterPro" id="IPR042233">
    <property type="entry name" value="Cell_div_ZapA_N"/>
</dbReference>
<reference evidence="1 2" key="1">
    <citation type="submission" date="2024-07" db="EMBL/GenBank/DDBJ databases">
        <title>Uliginosibacterium flavum JJ3220;KACC:17644.</title>
        <authorList>
            <person name="Kim M.K."/>
        </authorList>
    </citation>
    <scope>NUCLEOTIDE SEQUENCE [LARGE SCALE GENOMIC DNA]</scope>
    <source>
        <strain evidence="1 2">KACC:17644</strain>
    </source>
</reference>